<comment type="caution">
    <text evidence="2">The sequence shown here is derived from an EMBL/GenBank/DDBJ whole genome shotgun (WGS) entry which is preliminary data.</text>
</comment>
<protein>
    <recommendedName>
        <fullName evidence="1">C-type lectin domain-containing protein</fullName>
    </recommendedName>
</protein>
<dbReference type="EMBL" id="NCKU01003606">
    <property type="protein sequence ID" value="RWS07199.1"/>
    <property type="molecule type" value="Genomic_DNA"/>
</dbReference>
<name>A0A3S3RZY8_9ACAR</name>
<proteinExistence type="predicted"/>
<dbReference type="PROSITE" id="PS50041">
    <property type="entry name" value="C_TYPE_LECTIN_2"/>
    <property type="match status" value="1"/>
</dbReference>
<dbReference type="EMBL" id="NCKU01003235">
    <property type="protein sequence ID" value="RWS07915.1"/>
    <property type="molecule type" value="Genomic_DNA"/>
</dbReference>
<keyword evidence="4" id="KW-1185">Reference proteome</keyword>
<sequence>MQDSKPFWLGAVQVSSDASSFAWIDGSAFNFTKVGSTLLNFRDYTCVGLVMYKNEWWDHPCSLSNAGHLCQQIIGADMINKNDLNANDYPEHY</sequence>
<dbReference type="Gene3D" id="3.10.100.10">
    <property type="entry name" value="Mannose-Binding Protein A, subunit A"/>
    <property type="match status" value="1"/>
</dbReference>
<evidence type="ECO:0000313" key="3">
    <source>
        <dbReference type="EMBL" id="RWS07915.1"/>
    </source>
</evidence>
<evidence type="ECO:0000313" key="4">
    <source>
        <dbReference type="Proteomes" id="UP000285301"/>
    </source>
</evidence>
<dbReference type="Proteomes" id="UP000285301">
    <property type="component" value="Unassembled WGS sequence"/>
</dbReference>
<dbReference type="AlphaFoldDB" id="A0A3S3RZY8"/>
<dbReference type="InterPro" id="IPR016187">
    <property type="entry name" value="CTDL_fold"/>
</dbReference>
<evidence type="ECO:0000313" key="2">
    <source>
        <dbReference type="EMBL" id="RWS07199.1"/>
    </source>
</evidence>
<dbReference type="InterPro" id="IPR016186">
    <property type="entry name" value="C-type_lectin-like/link_sf"/>
</dbReference>
<accession>A0A3S3RZY8</accession>
<reference evidence="2" key="2">
    <citation type="submission" date="2018-11" db="EMBL/GenBank/DDBJ databases">
        <title>Trombidioid mite genomics.</title>
        <authorList>
            <person name="Dong X."/>
        </authorList>
    </citation>
    <scope>NUCLEOTIDE SEQUENCE</scope>
    <source>
        <strain evidence="2">UoL-WK</strain>
    </source>
</reference>
<evidence type="ECO:0000259" key="1">
    <source>
        <dbReference type="PROSITE" id="PS50041"/>
    </source>
</evidence>
<reference evidence="2 4" key="1">
    <citation type="journal article" date="2018" name="Gigascience">
        <title>Genomes of trombidid mites reveal novel predicted allergens and laterally-transferred genes associated with secondary metabolism.</title>
        <authorList>
            <person name="Dong X."/>
            <person name="Chaisiri K."/>
            <person name="Xia D."/>
            <person name="Armstrong S.D."/>
            <person name="Fang Y."/>
            <person name="Donnelly M.J."/>
            <person name="Kadowaki T."/>
            <person name="McGarry J.W."/>
            <person name="Darby A.C."/>
            <person name="Makepeace B.L."/>
        </authorList>
    </citation>
    <scope>NUCLEOTIDE SEQUENCE [LARGE SCALE GENOMIC DNA]</scope>
    <source>
        <strain evidence="2">UoL-WK</strain>
    </source>
</reference>
<gene>
    <name evidence="3" type="ORF">B4U79_19040</name>
    <name evidence="2" type="ORF">B4U79_19052</name>
</gene>
<dbReference type="InterPro" id="IPR001304">
    <property type="entry name" value="C-type_lectin-like"/>
</dbReference>
<feature type="domain" description="C-type lectin" evidence="1">
    <location>
        <begin position="7"/>
        <end position="62"/>
    </location>
</feature>
<feature type="non-terminal residue" evidence="2">
    <location>
        <position position="93"/>
    </location>
</feature>
<organism evidence="2 4">
    <name type="scientific">Dinothrombium tinctorium</name>
    <dbReference type="NCBI Taxonomy" id="1965070"/>
    <lineage>
        <taxon>Eukaryota</taxon>
        <taxon>Metazoa</taxon>
        <taxon>Ecdysozoa</taxon>
        <taxon>Arthropoda</taxon>
        <taxon>Chelicerata</taxon>
        <taxon>Arachnida</taxon>
        <taxon>Acari</taxon>
        <taxon>Acariformes</taxon>
        <taxon>Trombidiformes</taxon>
        <taxon>Prostigmata</taxon>
        <taxon>Anystina</taxon>
        <taxon>Parasitengona</taxon>
        <taxon>Trombidioidea</taxon>
        <taxon>Trombidiidae</taxon>
        <taxon>Dinothrombium</taxon>
    </lineage>
</organism>
<dbReference type="OrthoDB" id="7962197at2759"/>
<dbReference type="SUPFAM" id="SSF56436">
    <property type="entry name" value="C-type lectin-like"/>
    <property type="match status" value="1"/>
</dbReference>